<feature type="domain" description="SAM-dependent methyltransferase TRM5/TYW2-type" evidence="13">
    <location>
        <begin position="201"/>
        <end position="540"/>
    </location>
</feature>
<dbReference type="Gene3D" id="3.40.50.150">
    <property type="entry name" value="Vaccinia Virus protein VP39"/>
    <property type="match status" value="1"/>
</dbReference>
<evidence type="ECO:0000256" key="7">
    <source>
        <dbReference type="ARBA" id="ARBA00023128"/>
    </source>
</evidence>
<dbReference type="PANTHER" id="PTHR23245">
    <property type="entry name" value="TRNA METHYLTRANSFERASE"/>
    <property type="match status" value="1"/>
</dbReference>
<evidence type="ECO:0000313" key="14">
    <source>
        <dbReference type="EMBL" id="CAL5129322.1"/>
    </source>
</evidence>
<dbReference type="InterPro" id="IPR056744">
    <property type="entry name" value="TRM5/TYW2-like_N"/>
</dbReference>
<comment type="function">
    <text evidence="11">Specifically methylates the N1 position of guanosine-37 in various cytoplasmic and mitochondrial tRNAs. Methylation is not dependent on the nature of the nucleoside 5' of the target nucleoside. This is the first step in the biosynthesis of wybutosine (yW), a modified base adjacent to the anticodon of tRNAs and required for accurate decoding.</text>
</comment>
<dbReference type="GO" id="GO:0070901">
    <property type="term" value="P:mitochondrial tRNA methylation"/>
    <property type="evidence" value="ECO:0007669"/>
    <property type="project" value="UniProtKB-ARBA"/>
</dbReference>
<evidence type="ECO:0000256" key="10">
    <source>
        <dbReference type="ARBA" id="ARBA00047783"/>
    </source>
</evidence>
<dbReference type="Pfam" id="PF25133">
    <property type="entry name" value="TYW2_N_2"/>
    <property type="match status" value="1"/>
</dbReference>
<comment type="subcellular location">
    <subcellularLocation>
        <location evidence="11">Mitochondrion matrix</location>
    </subcellularLocation>
    <subcellularLocation>
        <location evidence="11">Nucleus</location>
    </subcellularLocation>
    <subcellularLocation>
        <location evidence="11">Cytoplasm</location>
    </subcellularLocation>
    <text evidence="11">Predominantly in the mitochondria and in the nucleus.</text>
</comment>
<name>A0AAV2T172_CALDB</name>
<dbReference type="AlphaFoldDB" id="A0AAV2T172"/>
<comment type="function">
    <text evidence="9">Involved in mitochondrial tRNA methylation. Specifically methylates the N1 position of guanosine-37 in various tRNAs. Methylation is not dependent on the nature of the nucleoside 5' of the target nucleoside. This is the first step in the biosynthesis of wybutosine (yW), a modified base adjacent to the anticodon of tRNAs and required for accurate decoding.</text>
</comment>
<dbReference type="FunFam" id="3.30.300.110:FF:000001">
    <property type="entry name" value="tRNA (guanine(37)-N1)-methyltransferase"/>
    <property type="match status" value="1"/>
</dbReference>
<sequence length="561" mass="62504">MTELECPRDKSGGSPLDSHSSNGIPPINDAVKLDRSVFNRTITLLAVGVPCDRSSKSICEKLRPYFLPFLHIPKLTHTYTDSSGLKRRLMLVQPPDSTSYSDFAKQLQQLNVDTFTSHCAVSTNPESASKVPLPDINKVDCNSATVAESPKNVVSTAISLEQLNSVISPGVVNLNIGYKNCTLEQVLDKIIPESVSPISGFTVMGHVAHFNLKPEALPYRHVIGQAVMDKIPHIRTVVHKAHKIESEYRVFELDLMAGEPDYVTTVRENGLSFQLDISKVYWNSRLGTEHTRIVDKLSSLVKSVKGPRSGRSLCTEPVVVYDVFAGVGPFAVPAARSGCRVFANDLNPDSYKWLLKNIEVNKSRKYPLENITCYNLDGREFIRKVVLPHYWSSVDAGAPIESPSDIPQRYFVLMNLPALAPDFLDAFLHPQIADELLPTGRLSDTQNNATLQNNTEPSYFGPATPLECYCYCFVRQNVESEKTVKERVSKAMASNCSSLFGSAENKTNVFSPRIAEWHLRFVRNVAPYKDMFCAEFKLYLPQPQTSLKEKSIVLQKNGSEN</sequence>
<dbReference type="SUPFAM" id="SSF53335">
    <property type="entry name" value="S-adenosyl-L-methionine-dependent methyltransferases"/>
    <property type="match status" value="1"/>
</dbReference>
<keyword evidence="6 11" id="KW-0819">tRNA processing</keyword>
<comment type="caution">
    <text evidence="14">The sequence shown here is derived from an EMBL/GenBank/DDBJ whole genome shotgun (WGS) entry which is preliminary data.</text>
</comment>
<evidence type="ECO:0000256" key="6">
    <source>
        <dbReference type="ARBA" id="ARBA00022694"/>
    </source>
</evidence>
<evidence type="ECO:0000256" key="1">
    <source>
        <dbReference type="ARBA" id="ARBA00009775"/>
    </source>
</evidence>
<dbReference type="Pfam" id="PF02475">
    <property type="entry name" value="TRM5-TYW2_MTfase"/>
    <property type="match status" value="1"/>
</dbReference>
<keyword evidence="4 11" id="KW-0808">Transferase</keyword>
<dbReference type="GO" id="GO:0005759">
    <property type="term" value="C:mitochondrial matrix"/>
    <property type="evidence" value="ECO:0007669"/>
    <property type="project" value="UniProtKB-SubCell"/>
</dbReference>
<keyword evidence="2 11" id="KW-0963">Cytoplasm</keyword>
<gene>
    <name evidence="14" type="ORF">CDAUBV1_LOCUS257</name>
</gene>
<proteinExistence type="inferred from homology"/>
<dbReference type="InterPro" id="IPR030382">
    <property type="entry name" value="MeTrfase_TRM5/TYW2"/>
</dbReference>
<evidence type="ECO:0000259" key="13">
    <source>
        <dbReference type="PROSITE" id="PS51684"/>
    </source>
</evidence>
<keyword evidence="3 11" id="KW-0489">Methyltransferase</keyword>
<keyword evidence="7 11" id="KW-0496">Mitochondrion</keyword>
<feature type="binding site" evidence="11">
    <location>
        <begin position="345"/>
        <end position="346"/>
    </location>
    <ligand>
        <name>S-adenosyl-L-methionine</name>
        <dbReference type="ChEBI" id="CHEBI:59789"/>
    </ligand>
</feature>
<evidence type="ECO:0000313" key="15">
    <source>
        <dbReference type="Proteomes" id="UP001497525"/>
    </source>
</evidence>
<protein>
    <recommendedName>
        <fullName evidence="11">tRNA (guanine(37)-N1)-methyltransferase</fullName>
        <ecNumber evidence="11">2.1.1.228</ecNumber>
    </recommendedName>
    <alternativeName>
        <fullName evidence="11">M1G-methyltransferase</fullName>
    </alternativeName>
    <alternativeName>
        <fullName evidence="11">tRNA [GM37] methyltransferase</fullName>
    </alternativeName>
    <alternativeName>
        <fullName evidence="11">tRNA methyltransferase 5 homolog</fullName>
    </alternativeName>
</protein>
<accession>A0AAV2T172</accession>
<evidence type="ECO:0000256" key="8">
    <source>
        <dbReference type="ARBA" id="ARBA00023242"/>
    </source>
</evidence>
<feature type="region of interest" description="Disordered" evidence="12">
    <location>
        <begin position="1"/>
        <end position="25"/>
    </location>
</feature>
<dbReference type="GO" id="GO:0052906">
    <property type="term" value="F:tRNA (guanine(37)-N1)-methyltransferase activity"/>
    <property type="evidence" value="ECO:0007669"/>
    <property type="project" value="UniProtKB-UniRule"/>
</dbReference>
<dbReference type="Proteomes" id="UP001497525">
    <property type="component" value="Unassembled WGS sequence"/>
</dbReference>
<dbReference type="InterPro" id="IPR056743">
    <property type="entry name" value="TRM5-TYW2-like_MTfase"/>
</dbReference>
<evidence type="ECO:0000256" key="9">
    <source>
        <dbReference type="ARBA" id="ARBA00045951"/>
    </source>
</evidence>
<dbReference type="InterPro" id="IPR025792">
    <property type="entry name" value="tRNA_Gua_MeTrfase_euk"/>
</dbReference>
<evidence type="ECO:0000256" key="3">
    <source>
        <dbReference type="ARBA" id="ARBA00022603"/>
    </source>
</evidence>
<feature type="binding site" evidence="11">
    <location>
        <position position="290"/>
    </location>
    <ligand>
        <name>S-adenosyl-L-methionine</name>
        <dbReference type="ChEBI" id="CHEBI:59789"/>
    </ligand>
</feature>
<dbReference type="PANTHER" id="PTHR23245:SF36">
    <property type="entry name" value="TRNA (GUANINE(37)-N1)-METHYLTRANSFERASE"/>
    <property type="match status" value="1"/>
</dbReference>
<comment type="catalytic activity">
    <reaction evidence="10 11">
        <text>guanosine(37) in tRNA + S-adenosyl-L-methionine = N(1)-methylguanosine(37) in tRNA + S-adenosyl-L-homocysteine + H(+)</text>
        <dbReference type="Rhea" id="RHEA:36899"/>
        <dbReference type="Rhea" id="RHEA-COMP:10145"/>
        <dbReference type="Rhea" id="RHEA-COMP:10147"/>
        <dbReference type="ChEBI" id="CHEBI:15378"/>
        <dbReference type="ChEBI" id="CHEBI:57856"/>
        <dbReference type="ChEBI" id="CHEBI:59789"/>
        <dbReference type="ChEBI" id="CHEBI:73542"/>
        <dbReference type="ChEBI" id="CHEBI:74269"/>
        <dbReference type="EC" id="2.1.1.228"/>
    </reaction>
</comment>
<evidence type="ECO:0000256" key="12">
    <source>
        <dbReference type="SAM" id="MobiDB-lite"/>
    </source>
</evidence>
<dbReference type="Gene3D" id="3.30.300.110">
    <property type="entry name" value="Met-10+ protein-like domains"/>
    <property type="match status" value="1"/>
</dbReference>
<evidence type="ECO:0000256" key="5">
    <source>
        <dbReference type="ARBA" id="ARBA00022691"/>
    </source>
</evidence>
<feature type="compositionally biased region" description="Basic and acidic residues" evidence="12">
    <location>
        <begin position="1"/>
        <end position="11"/>
    </location>
</feature>
<comment type="subunit">
    <text evidence="11">Monomer.</text>
</comment>
<evidence type="ECO:0000256" key="4">
    <source>
        <dbReference type="ARBA" id="ARBA00022679"/>
    </source>
</evidence>
<feature type="binding site" evidence="11">
    <location>
        <begin position="377"/>
        <end position="378"/>
    </location>
    <ligand>
        <name>S-adenosyl-L-methionine</name>
        <dbReference type="ChEBI" id="CHEBI:59789"/>
    </ligand>
</feature>
<dbReference type="InterPro" id="IPR029063">
    <property type="entry name" value="SAM-dependent_MTases_sf"/>
</dbReference>
<comment type="similarity">
    <text evidence="1">Belongs to the class I-like SAM-binding methyltransferase superfamily. TRM5/TYW2 family.</text>
</comment>
<dbReference type="EMBL" id="CAXLJL010000001">
    <property type="protein sequence ID" value="CAL5129322.1"/>
    <property type="molecule type" value="Genomic_DNA"/>
</dbReference>
<organism evidence="14 15">
    <name type="scientific">Calicophoron daubneyi</name>
    <name type="common">Rumen fluke</name>
    <name type="synonym">Paramphistomum daubneyi</name>
    <dbReference type="NCBI Taxonomy" id="300641"/>
    <lineage>
        <taxon>Eukaryota</taxon>
        <taxon>Metazoa</taxon>
        <taxon>Spiralia</taxon>
        <taxon>Lophotrochozoa</taxon>
        <taxon>Platyhelminthes</taxon>
        <taxon>Trematoda</taxon>
        <taxon>Digenea</taxon>
        <taxon>Plagiorchiida</taxon>
        <taxon>Pronocephalata</taxon>
        <taxon>Paramphistomoidea</taxon>
        <taxon>Paramphistomidae</taxon>
        <taxon>Calicophoron</taxon>
    </lineage>
</organism>
<feature type="binding site" evidence="11">
    <location>
        <position position="415"/>
    </location>
    <ligand>
        <name>S-adenosyl-L-methionine</name>
        <dbReference type="ChEBI" id="CHEBI:59789"/>
    </ligand>
</feature>
<dbReference type="GO" id="GO:0002939">
    <property type="term" value="P:tRNA N1-guanine methylation"/>
    <property type="evidence" value="ECO:0007669"/>
    <property type="project" value="TreeGrafter"/>
</dbReference>
<dbReference type="GO" id="GO:0005634">
    <property type="term" value="C:nucleus"/>
    <property type="evidence" value="ECO:0007669"/>
    <property type="project" value="UniProtKB-SubCell"/>
</dbReference>
<dbReference type="EC" id="2.1.1.228" evidence="11"/>
<dbReference type="PROSITE" id="PS51684">
    <property type="entry name" value="SAM_MT_TRM5_TYW2"/>
    <property type="match status" value="1"/>
</dbReference>
<dbReference type="CDD" id="cd02440">
    <property type="entry name" value="AdoMet_MTases"/>
    <property type="match status" value="1"/>
</dbReference>
<comment type="similarity">
    <text evidence="11">Belongs to the TRM5 / TYW2 family.</text>
</comment>
<dbReference type="HAMAP" id="MF_03152">
    <property type="entry name" value="TRM5"/>
    <property type="match status" value="1"/>
</dbReference>
<keyword evidence="8 11" id="KW-0539">Nucleus</keyword>
<evidence type="ECO:0000256" key="11">
    <source>
        <dbReference type="HAMAP-Rule" id="MF_03152"/>
    </source>
</evidence>
<keyword evidence="5 11" id="KW-0949">S-adenosyl-L-methionine</keyword>
<evidence type="ECO:0000256" key="2">
    <source>
        <dbReference type="ARBA" id="ARBA00022490"/>
    </source>
</evidence>
<reference evidence="14" key="1">
    <citation type="submission" date="2024-06" db="EMBL/GenBank/DDBJ databases">
        <authorList>
            <person name="Liu X."/>
            <person name="Lenzi L."/>
            <person name="Haldenby T S."/>
            <person name="Uol C."/>
        </authorList>
    </citation>
    <scope>NUCLEOTIDE SEQUENCE</scope>
</reference>